<organism evidence="7 8">
    <name type="scientific">Trematosphaeria pertusa</name>
    <dbReference type="NCBI Taxonomy" id="390896"/>
    <lineage>
        <taxon>Eukaryota</taxon>
        <taxon>Fungi</taxon>
        <taxon>Dikarya</taxon>
        <taxon>Ascomycota</taxon>
        <taxon>Pezizomycotina</taxon>
        <taxon>Dothideomycetes</taxon>
        <taxon>Pleosporomycetidae</taxon>
        <taxon>Pleosporales</taxon>
        <taxon>Massarineae</taxon>
        <taxon>Trematosphaeriaceae</taxon>
        <taxon>Trematosphaeria</taxon>
    </lineage>
</organism>
<reference evidence="7" key="1">
    <citation type="journal article" date="2020" name="Stud. Mycol.">
        <title>101 Dothideomycetes genomes: a test case for predicting lifestyles and emergence of pathogens.</title>
        <authorList>
            <person name="Haridas S."/>
            <person name="Albert R."/>
            <person name="Binder M."/>
            <person name="Bloem J."/>
            <person name="Labutti K."/>
            <person name="Salamov A."/>
            <person name="Andreopoulos B."/>
            <person name="Baker S."/>
            <person name="Barry K."/>
            <person name="Bills G."/>
            <person name="Bluhm B."/>
            <person name="Cannon C."/>
            <person name="Castanera R."/>
            <person name="Culley D."/>
            <person name="Daum C."/>
            <person name="Ezra D."/>
            <person name="Gonzalez J."/>
            <person name="Henrissat B."/>
            <person name="Kuo A."/>
            <person name="Liang C."/>
            <person name="Lipzen A."/>
            <person name="Lutzoni F."/>
            <person name="Magnuson J."/>
            <person name="Mondo S."/>
            <person name="Nolan M."/>
            <person name="Ohm R."/>
            <person name="Pangilinan J."/>
            <person name="Park H.-J."/>
            <person name="Ramirez L."/>
            <person name="Alfaro M."/>
            <person name="Sun H."/>
            <person name="Tritt A."/>
            <person name="Yoshinaga Y."/>
            <person name="Zwiers L.-H."/>
            <person name="Turgeon B."/>
            <person name="Goodwin S."/>
            <person name="Spatafora J."/>
            <person name="Crous P."/>
            <person name="Grigoriev I."/>
        </authorList>
    </citation>
    <scope>NUCLEOTIDE SEQUENCE</scope>
    <source>
        <strain evidence="7">CBS 122368</strain>
    </source>
</reference>
<feature type="transmembrane region" description="Helical" evidence="6">
    <location>
        <begin position="102"/>
        <end position="119"/>
    </location>
</feature>
<gene>
    <name evidence="7" type="ORF">BU26DRAFT_523075</name>
</gene>
<dbReference type="RefSeq" id="XP_033679429.1">
    <property type="nucleotide sequence ID" value="XM_033829953.1"/>
</dbReference>
<feature type="region of interest" description="Disordered" evidence="5">
    <location>
        <begin position="1"/>
        <end position="52"/>
    </location>
</feature>
<dbReference type="GO" id="GO:0016020">
    <property type="term" value="C:membrane"/>
    <property type="evidence" value="ECO:0007669"/>
    <property type="project" value="UniProtKB-SubCell"/>
</dbReference>
<sequence length="198" mass="22353">MANFAPYQDIPETTRALSPPPAITSPTRSPRTSLDRSRNIGTGALTSPTTHQYGQQHDYFQGQQPQEPERVAWNTPGGFGGHREEVDMFQTRLGLRMDYEACLAYLLLPPAGPVLLLVLEHRSDYVRFHAWQSSLLFAFVFVIHIIFSWSSIISWLLFVGDLGLIGFLTWHAYQDAATLDHYEVPFFGPLATSILEDE</sequence>
<accession>A0A6A6I1T7</accession>
<evidence type="ECO:0000256" key="5">
    <source>
        <dbReference type="SAM" id="MobiDB-lite"/>
    </source>
</evidence>
<keyword evidence="3 6" id="KW-1133">Transmembrane helix</keyword>
<dbReference type="AlphaFoldDB" id="A0A6A6I1T7"/>
<proteinExistence type="predicted"/>
<comment type="subcellular location">
    <subcellularLocation>
        <location evidence="1">Membrane</location>
        <topology evidence="1">Multi-pass membrane protein</topology>
    </subcellularLocation>
</comment>
<protein>
    <submittedName>
        <fullName evidence="7">Uncharacterized protein</fullName>
    </submittedName>
</protein>
<evidence type="ECO:0000313" key="7">
    <source>
        <dbReference type="EMBL" id="KAF2244425.1"/>
    </source>
</evidence>
<dbReference type="OrthoDB" id="5546837at2759"/>
<keyword evidence="2 6" id="KW-0812">Transmembrane</keyword>
<dbReference type="PANTHER" id="PTHR36460:SF1">
    <property type="entry name" value="UPF0132 DOMAIN PROTEIN (AFU_ORTHOLOGUE AFUA_3G10255)"/>
    <property type="match status" value="1"/>
</dbReference>
<evidence type="ECO:0000256" key="3">
    <source>
        <dbReference type="ARBA" id="ARBA00022989"/>
    </source>
</evidence>
<keyword evidence="8" id="KW-1185">Reference proteome</keyword>
<dbReference type="PANTHER" id="PTHR36460">
    <property type="entry name" value="UPF0132 DOMAIN PROTEIN (AFU_ORTHOLOGUE AFUA_3G10255)"/>
    <property type="match status" value="1"/>
</dbReference>
<evidence type="ECO:0000256" key="4">
    <source>
        <dbReference type="ARBA" id="ARBA00023136"/>
    </source>
</evidence>
<dbReference type="Proteomes" id="UP000800094">
    <property type="component" value="Unassembled WGS sequence"/>
</dbReference>
<dbReference type="GeneID" id="54583283"/>
<keyword evidence="4 6" id="KW-0472">Membrane</keyword>
<dbReference type="EMBL" id="ML987203">
    <property type="protein sequence ID" value="KAF2244425.1"/>
    <property type="molecule type" value="Genomic_DNA"/>
</dbReference>
<feature type="transmembrane region" description="Helical" evidence="6">
    <location>
        <begin position="131"/>
        <end position="158"/>
    </location>
</feature>
<evidence type="ECO:0000313" key="8">
    <source>
        <dbReference type="Proteomes" id="UP000800094"/>
    </source>
</evidence>
<evidence type="ECO:0000256" key="2">
    <source>
        <dbReference type="ARBA" id="ARBA00022692"/>
    </source>
</evidence>
<evidence type="ECO:0000256" key="1">
    <source>
        <dbReference type="ARBA" id="ARBA00004141"/>
    </source>
</evidence>
<evidence type="ECO:0000256" key="6">
    <source>
        <dbReference type="SAM" id="Phobius"/>
    </source>
</evidence>
<name>A0A6A6I1T7_9PLEO</name>